<sequence>MAQWVVVGVSGVTCSGKTTIAQLLHHKLPGPSKLLTQDFYFYPEDSSHHVPAPAGLNHHNWEVTTSVDIEKMLKDIRAILGSPPSRFKDPPLEDSSSGGDEDTTRLSTFTKAVLLIDGFLLFGYHELYEMCDLRYFITLSRSECWQRRQHRHYEPPDPPGYFHHCVWPEYEKHLQYVSTLHGIRFLDGTTPQGDTCNFIFDDVVNLLEN</sequence>
<dbReference type="InterPro" id="IPR027417">
    <property type="entry name" value="P-loop_NTPase"/>
</dbReference>
<protein>
    <recommendedName>
        <fullName evidence="4">Nicotinamide riboside kinase 1</fullName>
    </recommendedName>
</protein>
<dbReference type="SUPFAM" id="SSF52540">
    <property type="entry name" value="P-loop containing nucleoside triphosphate hydrolases"/>
    <property type="match status" value="1"/>
</dbReference>
<dbReference type="AlphaFoldDB" id="A0AAW0YHU3"/>
<evidence type="ECO:0008006" key="4">
    <source>
        <dbReference type="Google" id="ProtNLM"/>
    </source>
</evidence>
<gene>
    <name evidence="2" type="ORF">OTU49_013457</name>
</gene>
<proteinExistence type="predicted"/>
<evidence type="ECO:0000256" key="1">
    <source>
        <dbReference type="SAM" id="MobiDB-lite"/>
    </source>
</evidence>
<reference evidence="2 3" key="1">
    <citation type="journal article" date="2024" name="BMC Genomics">
        <title>Genome assembly of redclaw crayfish (Cherax quadricarinatus) provides insights into its immune adaptation and hypoxia tolerance.</title>
        <authorList>
            <person name="Liu Z."/>
            <person name="Zheng J."/>
            <person name="Li H."/>
            <person name="Fang K."/>
            <person name="Wang S."/>
            <person name="He J."/>
            <person name="Zhou D."/>
            <person name="Weng S."/>
            <person name="Chi M."/>
            <person name="Gu Z."/>
            <person name="He J."/>
            <person name="Li F."/>
            <person name="Wang M."/>
        </authorList>
    </citation>
    <scope>NUCLEOTIDE SEQUENCE [LARGE SCALE GENOMIC DNA]</scope>
    <source>
        <strain evidence="2">ZL_2023a</strain>
    </source>
</reference>
<organism evidence="2 3">
    <name type="scientific">Cherax quadricarinatus</name>
    <name type="common">Australian red claw crayfish</name>
    <dbReference type="NCBI Taxonomy" id="27406"/>
    <lineage>
        <taxon>Eukaryota</taxon>
        <taxon>Metazoa</taxon>
        <taxon>Ecdysozoa</taxon>
        <taxon>Arthropoda</taxon>
        <taxon>Crustacea</taxon>
        <taxon>Multicrustacea</taxon>
        <taxon>Malacostraca</taxon>
        <taxon>Eumalacostraca</taxon>
        <taxon>Eucarida</taxon>
        <taxon>Decapoda</taxon>
        <taxon>Pleocyemata</taxon>
        <taxon>Astacidea</taxon>
        <taxon>Parastacoidea</taxon>
        <taxon>Parastacidae</taxon>
        <taxon>Cherax</taxon>
    </lineage>
</organism>
<dbReference type="EMBL" id="JARKIK010000006">
    <property type="protein sequence ID" value="KAK8751211.1"/>
    <property type="molecule type" value="Genomic_DNA"/>
</dbReference>
<dbReference type="Gene3D" id="3.40.50.300">
    <property type="entry name" value="P-loop containing nucleotide triphosphate hydrolases"/>
    <property type="match status" value="1"/>
</dbReference>
<name>A0AAW0YHU3_CHEQU</name>
<dbReference type="PANTHER" id="PTHR10285">
    <property type="entry name" value="URIDINE KINASE"/>
    <property type="match status" value="1"/>
</dbReference>
<keyword evidence="3" id="KW-1185">Reference proteome</keyword>
<feature type="region of interest" description="Disordered" evidence="1">
    <location>
        <begin position="81"/>
        <end position="103"/>
    </location>
</feature>
<dbReference type="EMBL" id="JARKIK010000006">
    <property type="protein sequence ID" value="KAK8751212.1"/>
    <property type="molecule type" value="Genomic_DNA"/>
</dbReference>
<dbReference type="Proteomes" id="UP001445076">
    <property type="component" value="Unassembled WGS sequence"/>
</dbReference>
<evidence type="ECO:0000313" key="3">
    <source>
        <dbReference type="Proteomes" id="UP001445076"/>
    </source>
</evidence>
<comment type="caution">
    <text evidence="2">The sequence shown here is derived from an EMBL/GenBank/DDBJ whole genome shotgun (WGS) entry which is preliminary data.</text>
</comment>
<reference evidence="2" key="2">
    <citation type="submission" date="2024-01" db="EMBL/GenBank/DDBJ databases">
        <authorList>
            <person name="He J."/>
            <person name="Wang M."/>
            <person name="Zheng J."/>
            <person name="Liu Z."/>
        </authorList>
    </citation>
    <scope>NUCLEOTIDE SEQUENCE</scope>
    <source>
        <strain evidence="2">ZL_2023a</strain>
        <tissue evidence="2">Muscle</tissue>
    </source>
</reference>
<accession>A0AAW0YHU3</accession>
<evidence type="ECO:0000313" key="2">
    <source>
        <dbReference type="EMBL" id="KAK8751212.1"/>
    </source>
</evidence>